<dbReference type="OrthoDB" id="9804079at2"/>
<dbReference type="InterPro" id="IPR051680">
    <property type="entry name" value="ATP-dep_Glu-Cys_Ligase-2"/>
</dbReference>
<dbReference type="Gene3D" id="3.30.1490.270">
    <property type="match status" value="1"/>
</dbReference>
<reference evidence="3 4" key="1">
    <citation type="journal article" date="2012" name="Stand. Genomic Sci.">
        <title>Complete genome sequence of the melanogenic marine bacterium Marinomonas mediterranea type strain (MMB-1(T)).</title>
        <authorList>
            <person name="Lucas-Elio P."/>
            <person name="Goodwin L."/>
            <person name="Woyke T."/>
            <person name="Pitluck S."/>
            <person name="Nolan M."/>
            <person name="Kyrpides N.C."/>
            <person name="Detter J.C."/>
            <person name="Copeland A."/>
            <person name="Teshima H."/>
            <person name="Bruce D."/>
            <person name="Detter C."/>
            <person name="Tapia R."/>
            <person name="Han S."/>
            <person name="Land M.L."/>
            <person name="Ivanova N."/>
            <person name="Mikhailova N."/>
            <person name="Johnston A.W."/>
            <person name="Sanchez-Amat A."/>
        </authorList>
    </citation>
    <scope>NUCLEOTIDE SEQUENCE [LARGE SCALE GENOMIC DNA]</scope>
    <source>
        <strain evidence="4">ATCC 700492 / JCM 21426 / NBRC 103028 / MMB-1</strain>
    </source>
</reference>
<evidence type="ECO:0000313" key="4">
    <source>
        <dbReference type="Proteomes" id="UP000001062"/>
    </source>
</evidence>
<dbReference type="AlphaFoldDB" id="F2JUM7"/>
<gene>
    <name evidence="3" type="ordered locus">Marme_0054</name>
</gene>
<name>F2JUM7_MARM1</name>
<dbReference type="InterPro" id="IPR007296">
    <property type="entry name" value="DUF403"/>
</dbReference>
<dbReference type="PANTHER" id="PTHR34595">
    <property type="entry name" value="BLR5612 PROTEIN"/>
    <property type="match status" value="1"/>
</dbReference>
<dbReference type="HOGENOM" id="CLU_013951_0_0_6"/>
<dbReference type="Proteomes" id="UP000001062">
    <property type="component" value="Chromosome"/>
</dbReference>
<evidence type="ECO:0000313" key="3">
    <source>
        <dbReference type="EMBL" id="ADZ89360.1"/>
    </source>
</evidence>
<dbReference type="Pfam" id="PF14403">
    <property type="entry name" value="CP_ATPgrasp_2"/>
    <property type="match status" value="1"/>
</dbReference>
<dbReference type="EMBL" id="CP002583">
    <property type="protein sequence ID" value="ADZ89360.1"/>
    <property type="molecule type" value="Genomic_DNA"/>
</dbReference>
<dbReference type="PANTHER" id="PTHR34595:SF2">
    <property type="entry name" value="BLR2978 PROTEIN"/>
    <property type="match status" value="1"/>
</dbReference>
<feature type="domain" description="Circularly permuted ATP-grasp type 2" evidence="2">
    <location>
        <begin position="91"/>
        <end position="467"/>
    </location>
</feature>
<dbReference type="SUPFAM" id="SSF56059">
    <property type="entry name" value="Glutathione synthetase ATP-binding domain-like"/>
    <property type="match status" value="1"/>
</dbReference>
<proteinExistence type="predicted"/>
<feature type="domain" description="DUF403" evidence="1">
    <location>
        <begin position="517"/>
        <end position="839"/>
    </location>
</feature>
<keyword evidence="4" id="KW-1185">Reference proteome</keyword>
<protein>
    <submittedName>
        <fullName evidence="3">Uncharacterized protein</fullName>
    </submittedName>
</protein>
<dbReference type="RefSeq" id="WP_013659267.1">
    <property type="nucleotide sequence ID" value="NC_015276.1"/>
</dbReference>
<dbReference type="eggNOG" id="COG2307">
    <property type="taxonomic scope" value="Bacteria"/>
</dbReference>
<evidence type="ECO:0000259" key="1">
    <source>
        <dbReference type="Pfam" id="PF04168"/>
    </source>
</evidence>
<accession>F2JUM7</accession>
<dbReference type="Pfam" id="PF04168">
    <property type="entry name" value="Alpha-E"/>
    <property type="match status" value="1"/>
</dbReference>
<dbReference type="eggNOG" id="COG2308">
    <property type="taxonomic scope" value="Bacteria"/>
</dbReference>
<dbReference type="InterPro" id="IPR025841">
    <property type="entry name" value="CP_ATPgrasp_2"/>
</dbReference>
<dbReference type="KEGG" id="mme:Marme_0054"/>
<dbReference type="Gene3D" id="3.40.50.11290">
    <property type="match status" value="1"/>
</dbReference>
<organism evidence="3 4">
    <name type="scientific">Marinomonas mediterranea (strain ATCC 700492 / JCM 21426 / NBRC 103028 / MMB-1)</name>
    <dbReference type="NCBI Taxonomy" id="717774"/>
    <lineage>
        <taxon>Bacteria</taxon>
        <taxon>Pseudomonadati</taxon>
        <taxon>Pseudomonadota</taxon>
        <taxon>Gammaproteobacteria</taxon>
        <taxon>Oceanospirillales</taxon>
        <taxon>Oceanospirillaceae</taxon>
        <taxon>Marinomonas</taxon>
    </lineage>
</organism>
<sequence length="855" mass="95945">MHTDALAPVTPEQASLDFDPASSQHYDEAFDMNGFPRDHWQTIIESFNALGAEGVADRQQRARRILSDDGATYNLTSDPLSPNVWGMDIVPYLIESESWTTLERGMEQRSKLFDLIMKDLYGEQILLKEGIIPSEIIFDHPGFLRACHGMTVPHAQDILLHASDLVRDENGQFQIVGDRTQAPSGAGYAHENRVVLSRVMPRLFRTSRIKRLSHFFQTLRDTLTDIGKHVSDKPRIVLLSEGANSKTYFEQAYLANYLGFPLVQGGDLTVRNGRVWMKSLNGLSPVDVIMRRINDDACDQAELRPNSLLGVPGLLEVARSGRVVIANPIGSGLLETPALMAFLPQISQFLLGETLQIPSVKTYWCGSLDNLSYVEANLGQLIIKPAMRINGGDSYYGHTLDEQDKQALLEKIRLAPHRWVAQEYVSGAQLPVWAADQGLTKRPSIMRMFTVASNGGFKVMPGGLSRVGGQGNERIVGNNISDTLSKDTWVLATDFESTLPAAVDGSNIQDIAQQSNLPSRVIENLFWFGRYMERAEVSLRLMRTFFKQMNGVEPLPTESRDILLKAISIQTGCLPGFTRADPELFDEPNDELASLICDGTRPGTIKSNLNAMLACGEQVKEMLSADTRIILNDLRDHIHQMDRAYANGLPELPEESLDNLVTSILALSGLNHESMLRGPDWMFQEVGRRTERALQTAKLLKSTLTERLPSMQQSLVLESVLLSVEALISFRRRYRNRNRVAYGLDLLMADRTNPRSLIYQTELLRKYLEELPRNESNELGLSPEKRMIIKSLNDIQLADLETLAHVDDICNERTALSDFMTQFTDQLERFTSHISDKYFDHASGPQQLIRGHGEY</sequence>
<evidence type="ECO:0000259" key="2">
    <source>
        <dbReference type="Pfam" id="PF14403"/>
    </source>
</evidence>
<dbReference type="STRING" id="717774.Marme_0054"/>
<dbReference type="PATRIC" id="fig|717774.3.peg.57"/>